<dbReference type="AlphaFoldDB" id="S3CZW1"/>
<dbReference type="RefSeq" id="XP_008086670.1">
    <property type="nucleotide sequence ID" value="XM_008088479.1"/>
</dbReference>
<accession>S3CZW1</accession>
<dbReference type="KEGG" id="glz:GLAREA_01263"/>
<protein>
    <submittedName>
        <fullName evidence="1">Uncharacterized protein</fullName>
    </submittedName>
</protein>
<dbReference type="HOGENOM" id="CLU_1326482_0_0_1"/>
<gene>
    <name evidence="1" type="ORF">GLAREA_01263</name>
</gene>
<evidence type="ECO:0000313" key="2">
    <source>
        <dbReference type="Proteomes" id="UP000016922"/>
    </source>
</evidence>
<dbReference type="Proteomes" id="UP000016922">
    <property type="component" value="Unassembled WGS sequence"/>
</dbReference>
<reference evidence="1 2" key="1">
    <citation type="journal article" date="2013" name="BMC Genomics">
        <title>Genomics-driven discovery of the pneumocandin biosynthetic gene cluster in the fungus Glarea lozoyensis.</title>
        <authorList>
            <person name="Chen L."/>
            <person name="Yue Q."/>
            <person name="Zhang X."/>
            <person name="Xiang M."/>
            <person name="Wang C."/>
            <person name="Li S."/>
            <person name="Che Y."/>
            <person name="Ortiz-Lopez F.J."/>
            <person name="Bills G.F."/>
            <person name="Liu X."/>
            <person name="An Z."/>
        </authorList>
    </citation>
    <scope>NUCLEOTIDE SEQUENCE [LARGE SCALE GENOMIC DNA]</scope>
    <source>
        <strain evidence="2">ATCC 20868 / MF5171</strain>
    </source>
</reference>
<keyword evidence="2" id="KW-1185">Reference proteome</keyword>
<proteinExistence type="predicted"/>
<evidence type="ECO:0000313" key="1">
    <source>
        <dbReference type="EMBL" id="EPE25351.1"/>
    </source>
</evidence>
<dbReference type="GeneID" id="19460321"/>
<sequence>MSKAAGNIAEYIKDHKMKGGMFDSRHDADYVDYRFNWDGEIGVTGIQRLKEYADSFQRDVPDELLPQFEVQERRLKALYSQVEPLRSVDQVLLAHDMKDPSNILQLYRAAVDELDKKYLAIRAAREELWSFDTKGCPGVILDELDMHLVEPVNWKVHENRNSPYDDFPRLPDGFYDHEIDYAWEHQRPWYPEENLRKLYENLPNPPS</sequence>
<name>S3CZW1_GLAL2</name>
<organism evidence="1 2">
    <name type="scientific">Glarea lozoyensis (strain ATCC 20868 / MF5171)</name>
    <dbReference type="NCBI Taxonomy" id="1116229"/>
    <lineage>
        <taxon>Eukaryota</taxon>
        <taxon>Fungi</taxon>
        <taxon>Dikarya</taxon>
        <taxon>Ascomycota</taxon>
        <taxon>Pezizomycotina</taxon>
        <taxon>Leotiomycetes</taxon>
        <taxon>Helotiales</taxon>
        <taxon>Helotiaceae</taxon>
        <taxon>Glarea</taxon>
    </lineage>
</organism>
<dbReference type="OrthoDB" id="62952at2759"/>
<dbReference type="EMBL" id="KE145371">
    <property type="protein sequence ID" value="EPE25351.1"/>
    <property type="molecule type" value="Genomic_DNA"/>
</dbReference>